<dbReference type="PANTHER" id="PTHR24321:SF8">
    <property type="entry name" value="ESTRADIOL 17-BETA-DEHYDROGENASE 8-RELATED"/>
    <property type="match status" value="1"/>
</dbReference>
<name>A0ABS4J041_9BACL</name>
<dbReference type="EMBL" id="JAGGLB010000017">
    <property type="protein sequence ID" value="MBP1993204.1"/>
    <property type="molecule type" value="Genomic_DNA"/>
</dbReference>
<dbReference type="PROSITE" id="PS00061">
    <property type="entry name" value="ADH_SHORT"/>
    <property type="match status" value="1"/>
</dbReference>
<sequence>MSHTLFNKVILITGASGQLGCAAAKLFLEKGAILVANDIIDFSQSGEMQELAKEYGAERFEFIQSDVSSEADVVFLAEEIHQKFGRLDGYFHNAYTAIHKSVLEQTLAEWESVILGTLTSTFLVCKYMLPLLINSGGGSIVNTSSIMSQVPAASNASYGAAKSGVNQFTRVVAHDYAPLNIRANAILPGYFFSHKQAADLSDETRKLVRENCLLERSGTPDEIAELAAFLLSDAASYITGALMPVDGGYHMRN</sequence>
<keyword evidence="4" id="KW-1185">Reference proteome</keyword>
<comment type="caution">
    <text evidence="3">The sequence shown here is derived from an EMBL/GenBank/DDBJ whole genome shotgun (WGS) entry which is preliminary data.</text>
</comment>
<protein>
    <submittedName>
        <fullName evidence="3">NAD(P)-dependent dehydrogenase (Short-subunit alcohol dehydrogenase family)</fullName>
    </submittedName>
</protein>
<proteinExistence type="inferred from homology"/>
<organism evidence="3 4">
    <name type="scientific">Paenibacillus eucommiae</name>
    <dbReference type="NCBI Taxonomy" id="1355755"/>
    <lineage>
        <taxon>Bacteria</taxon>
        <taxon>Bacillati</taxon>
        <taxon>Bacillota</taxon>
        <taxon>Bacilli</taxon>
        <taxon>Bacillales</taxon>
        <taxon>Paenibacillaceae</taxon>
        <taxon>Paenibacillus</taxon>
    </lineage>
</organism>
<evidence type="ECO:0000256" key="2">
    <source>
        <dbReference type="ARBA" id="ARBA00023002"/>
    </source>
</evidence>
<dbReference type="SUPFAM" id="SSF51735">
    <property type="entry name" value="NAD(P)-binding Rossmann-fold domains"/>
    <property type="match status" value="1"/>
</dbReference>
<dbReference type="InterPro" id="IPR002347">
    <property type="entry name" value="SDR_fam"/>
</dbReference>
<evidence type="ECO:0000313" key="4">
    <source>
        <dbReference type="Proteomes" id="UP001519287"/>
    </source>
</evidence>
<dbReference type="RefSeq" id="WP_209974842.1">
    <property type="nucleotide sequence ID" value="NZ_JAGGLB010000017.1"/>
</dbReference>
<comment type="similarity">
    <text evidence="1">Belongs to the short-chain dehydrogenases/reductases (SDR) family.</text>
</comment>
<reference evidence="3 4" key="1">
    <citation type="submission" date="2021-03" db="EMBL/GenBank/DDBJ databases">
        <title>Genomic Encyclopedia of Type Strains, Phase IV (KMG-IV): sequencing the most valuable type-strain genomes for metagenomic binning, comparative biology and taxonomic classification.</title>
        <authorList>
            <person name="Goeker M."/>
        </authorList>
    </citation>
    <scope>NUCLEOTIDE SEQUENCE [LARGE SCALE GENOMIC DNA]</scope>
    <source>
        <strain evidence="3 4">DSM 26048</strain>
    </source>
</reference>
<dbReference type="InterPro" id="IPR036291">
    <property type="entry name" value="NAD(P)-bd_dom_sf"/>
</dbReference>
<evidence type="ECO:0000313" key="3">
    <source>
        <dbReference type="EMBL" id="MBP1993204.1"/>
    </source>
</evidence>
<keyword evidence="2" id="KW-0560">Oxidoreductase</keyword>
<dbReference type="PANTHER" id="PTHR24321">
    <property type="entry name" value="DEHYDROGENASES, SHORT CHAIN"/>
    <property type="match status" value="1"/>
</dbReference>
<evidence type="ECO:0000256" key="1">
    <source>
        <dbReference type="ARBA" id="ARBA00006484"/>
    </source>
</evidence>
<dbReference type="InterPro" id="IPR020904">
    <property type="entry name" value="Sc_DH/Rdtase_CS"/>
</dbReference>
<dbReference type="CDD" id="cd05233">
    <property type="entry name" value="SDR_c"/>
    <property type="match status" value="1"/>
</dbReference>
<gene>
    <name evidence="3" type="ORF">J2Z66_004821</name>
</gene>
<dbReference type="Proteomes" id="UP001519287">
    <property type="component" value="Unassembled WGS sequence"/>
</dbReference>
<dbReference type="Pfam" id="PF13561">
    <property type="entry name" value="adh_short_C2"/>
    <property type="match status" value="1"/>
</dbReference>
<dbReference type="PRINTS" id="PR00081">
    <property type="entry name" value="GDHRDH"/>
</dbReference>
<dbReference type="Gene3D" id="3.40.50.720">
    <property type="entry name" value="NAD(P)-binding Rossmann-like Domain"/>
    <property type="match status" value="1"/>
</dbReference>
<accession>A0ABS4J041</accession>